<dbReference type="RefSeq" id="WP_176758209.1">
    <property type="nucleotide sequence ID" value="NZ_FNBC01000040.1"/>
</dbReference>
<dbReference type="Proteomes" id="UP000199446">
    <property type="component" value="Unassembled WGS sequence"/>
</dbReference>
<organism evidence="12 13">
    <name type="scientific">Thermus arciformis</name>
    <dbReference type="NCBI Taxonomy" id="482827"/>
    <lineage>
        <taxon>Bacteria</taxon>
        <taxon>Thermotogati</taxon>
        <taxon>Deinococcota</taxon>
        <taxon>Deinococci</taxon>
        <taxon>Thermales</taxon>
        <taxon>Thermaceae</taxon>
        <taxon>Thermus</taxon>
    </lineage>
</organism>
<dbReference type="FunFam" id="3.40.50.200:FF:000022">
    <property type="entry name" value="Extracellular protease"/>
    <property type="match status" value="1"/>
</dbReference>
<dbReference type="AlphaFoldDB" id="A0A1G7K2L4"/>
<dbReference type="InterPro" id="IPR036852">
    <property type="entry name" value="Peptidase_S8/S53_dom_sf"/>
</dbReference>
<evidence type="ECO:0000256" key="5">
    <source>
        <dbReference type="ARBA" id="ARBA00022729"/>
    </source>
</evidence>
<feature type="active site" description="Charge relay system" evidence="9">
    <location>
        <position position="497"/>
    </location>
</feature>
<keyword evidence="3" id="KW-0964">Secreted</keyword>
<evidence type="ECO:0000256" key="2">
    <source>
        <dbReference type="ARBA" id="ARBA00011073"/>
    </source>
</evidence>
<dbReference type="EMBL" id="FNBC01000040">
    <property type="protein sequence ID" value="SDF31526.1"/>
    <property type="molecule type" value="Genomic_DNA"/>
</dbReference>
<evidence type="ECO:0000256" key="3">
    <source>
        <dbReference type="ARBA" id="ARBA00022525"/>
    </source>
</evidence>
<dbReference type="PANTHER" id="PTHR43806">
    <property type="entry name" value="PEPTIDASE S8"/>
    <property type="match status" value="1"/>
</dbReference>
<evidence type="ECO:0000256" key="10">
    <source>
        <dbReference type="SAM" id="MobiDB-lite"/>
    </source>
</evidence>
<dbReference type="Pfam" id="PF00082">
    <property type="entry name" value="Peptidase_S8"/>
    <property type="match status" value="1"/>
</dbReference>
<dbReference type="CDD" id="cd07496">
    <property type="entry name" value="Peptidases_S8_13"/>
    <property type="match status" value="1"/>
</dbReference>
<evidence type="ECO:0000313" key="12">
    <source>
        <dbReference type="EMBL" id="SDF31526.1"/>
    </source>
</evidence>
<keyword evidence="5" id="KW-0732">Signal</keyword>
<dbReference type="PROSITE" id="PS51892">
    <property type="entry name" value="SUBTILASE"/>
    <property type="match status" value="1"/>
</dbReference>
<dbReference type="InterPro" id="IPR023828">
    <property type="entry name" value="Peptidase_S8_Ser-AS"/>
</dbReference>
<keyword evidence="8" id="KW-0865">Zymogen</keyword>
<proteinExistence type="inferred from homology"/>
<sequence length="798" mass="82224">MTLQAGGSAPLRLTVTPRGGFQGAVLLSLEGAPQGVGLSPQAVNVAGTAPVQADLTLSAQASTPPGSYNLTLKATSGSLVRTHPLALTVRGGGNISGTVSLGPGIQGQAPPPLEAGVGSMPSLPPEPQAVPGELIVKLKGDPAPRALPSVLRAGGFSLRLERPMGLPGAGVYRVEAGVSPQALAEVASLEALAAQVAALPGVAYAQPNYIRYPLKTPNDEYYRYQWHYDPQHLNLPAAWDLEDGTSQLVVVAVVDSGALIRKRHPDLTPVFLPGYDFISYPQVAMDGDGRDPDPEDEEAASEGDRGSGYHGSHVAGTIAALTNNGLGVAGVSWGAKVVPVRVLGLGGGADADILDALLWAAGVEVPGVPRNANPAQVINMSLGGGGPCSQVPAYQEAINRVNAQPQKPVIVVAAGNEQDDASKYTPPSCTGVITVGATEFRNYRSYFSNYGPRIDVMAPGGDVTQDLNGDGYADGVLSTVWDNQGGRPAYVFYQGTSMAAPHVAGIVALMKAKNPGLGYAEVLNILKGTARPLSDQACTGRPHPRVNVSLRSSDCGAGLVDPVRALQAVGGGPGPGPSPDFQLQLSPASLTLAPGQTGQVQVSVVASGGFSSPVNLTLQGAPPGVTGGFSPNPATATSVLTLSVGQGAAQGSYALTVRGAAGSLTREASLSLNVVAAPPPPPPPATIAGTYVFGLYIDQDGNLDETKSTYIRILRDGRSAPYTLRNLSPGTYLVAAWKDVNGNEEVDEGDYLGVYVDAQGNYLVRPPRSGVDFSLEALVGTTLDRGQLRSWMERVLRK</sequence>
<dbReference type="PRINTS" id="PR00723">
    <property type="entry name" value="SUBTILISIN"/>
</dbReference>
<dbReference type="InterPro" id="IPR015500">
    <property type="entry name" value="Peptidase_S8_subtilisin-rel"/>
</dbReference>
<dbReference type="InterPro" id="IPR050131">
    <property type="entry name" value="Peptidase_S8_subtilisin-like"/>
</dbReference>
<evidence type="ECO:0000256" key="6">
    <source>
        <dbReference type="ARBA" id="ARBA00022801"/>
    </source>
</evidence>
<dbReference type="PANTHER" id="PTHR43806:SF11">
    <property type="entry name" value="CEREVISIN-RELATED"/>
    <property type="match status" value="1"/>
</dbReference>
<keyword evidence="4 9" id="KW-0645">Protease</keyword>
<dbReference type="PROSITE" id="PS00138">
    <property type="entry name" value="SUBTILASE_SER"/>
    <property type="match status" value="1"/>
</dbReference>
<evidence type="ECO:0000256" key="8">
    <source>
        <dbReference type="ARBA" id="ARBA00023145"/>
    </source>
</evidence>
<feature type="active site" description="Charge relay system" evidence="9">
    <location>
        <position position="310"/>
    </location>
</feature>
<evidence type="ECO:0000256" key="1">
    <source>
        <dbReference type="ARBA" id="ARBA00004613"/>
    </source>
</evidence>
<dbReference type="Gene3D" id="3.40.50.200">
    <property type="entry name" value="Peptidase S8/S53 domain"/>
    <property type="match status" value="1"/>
</dbReference>
<keyword evidence="13" id="KW-1185">Reference proteome</keyword>
<name>A0A1G7K2L4_9DEIN</name>
<evidence type="ECO:0000259" key="11">
    <source>
        <dbReference type="Pfam" id="PF00082"/>
    </source>
</evidence>
<keyword evidence="6 9" id="KW-0378">Hydrolase</keyword>
<dbReference type="GO" id="GO:0005576">
    <property type="term" value="C:extracellular region"/>
    <property type="evidence" value="ECO:0007669"/>
    <property type="project" value="UniProtKB-SubCell"/>
</dbReference>
<feature type="active site" description="Charge relay system" evidence="9">
    <location>
        <position position="255"/>
    </location>
</feature>
<protein>
    <submittedName>
        <fullName evidence="12">Serine protease</fullName>
    </submittedName>
</protein>
<dbReference type="SUPFAM" id="SSF52743">
    <property type="entry name" value="Subtilisin-like"/>
    <property type="match status" value="1"/>
</dbReference>
<feature type="region of interest" description="Disordered" evidence="10">
    <location>
        <begin position="283"/>
        <end position="309"/>
    </location>
</feature>
<gene>
    <name evidence="12" type="ORF">SAMN04488243_14018</name>
</gene>
<dbReference type="InterPro" id="IPR022398">
    <property type="entry name" value="Peptidase_S8_His-AS"/>
</dbReference>
<keyword evidence="7 9" id="KW-0720">Serine protease</keyword>
<evidence type="ECO:0000313" key="13">
    <source>
        <dbReference type="Proteomes" id="UP000199446"/>
    </source>
</evidence>
<dbReference type="GO" id="GO:0004252">
    <property type="term" value="F:serine-type endopeptidase activity"/>
    <property type="evidence" value="ECO:0007669"/>
    <property type="project" value="UniProtKB-UniRule"/>
</dbReference>
<comment type="subcellular location">
    <subcellularLocation>
        <location evidence="1">Secreted</location>
    </subcellularLocation>
</comment>
<dbReference type="InterPro" id="IPR000209">
    <property type="entry name" value="Peptidase_S8/S53_dom"/>
</dbReference>
<evidence type="ECO:0000256" key="9">
    <source>
        <dbReference type="PROSITE-ProRule" id="PRU01240"/>
    </source>
</evidence>
<dbReference type="PROSITE" id="PS00137">
    <property type="entry name" value="SUBTILASE_HIS"/>
    <property type="match status" value="1"/>
</dbReference>
<evidence type="ECO:0000256" key="4">
    <source>
        <dbReference type="ARBA" id="ARBA00022670"/>
    </source>
</evidence>
<dbReference type="STRING" id="482827.SAMN04488243_14018"/>
<feature type="domain" description="Peptidase S8/S53" evidence="11">
    <location>
        <begin position="249"/>
        <end position="536"/>
    </location>
</feature>
<accession>A0A1G7K2L4</accession>
<reference evidence="13" key="1">
    <citation type="submission" date="2016-10" db="EMBL/GenBank/DDBJ databases">
        <authorList>
            <person name="Varghese N."/>
            <person name="Submissions S."/>
        </authorList>
    </citation>
    <scope>NUCLEOTIDE SEQUENCE [LARGE SCALE GENOMIC DNA]</scope>
    <source>
        <strain evidence="13">CGMCC 1.6992</strain>
    </source>
</reference>
<dbReference type="GO" id="GO:0006508">
    <property type="term" value="P:proteolysis"/>
    <property type="evidence" value="ECO:0007669"/>
    <property type="project" value="UniProtKB-KW"/>
</dbReference>
<comment type="similarity">
    <text evidence="2 9">Belongs to the peptidase S8 family.</text>
</comment>
<dbReference type="InterPro" id="IPR034176">
    <property type="entry name" value="Peptidases_S8_13"/>
</dbReference>
<evidence type="ECO:0000256" key="7">
    <source>
        <dbReference type="ARBA" id="ARBA00022825"/>
    </source>
</evidence>